<comment type="caution">
    <text evidence="8">The sequence shown here is derived from an EMBL/GenBank/DDBJ whole genome shotgun (WGS) entry which is preliminary data.</text>
</comment>
<evidence type="ECO:0000256" key="2">
    <source>
        <dbReference type="ARBA" id="ARBA00007977"/>
    </source>
</evidence>
<feature type="transmembrane region" description="Helical" evidence="7">
    <location>
        <begin position="224"/>
        <end position="243"/>
    </location>
</feature>
<evidence type="ECO:0000256" key="5">
    <source>
        <dbReference type="ARBA" id="ARBA00022989"/>
    </source>
</evidence>
<keyword evidence="4 7" id="KW-0812">Transmembrane</keyword>
<reference evidence="8 9" key="1">
    <citation type="submission" date="2024-09" db="EMBL/GenBank/DDBJ databases">
        <authorList>
            <person name="Sun Q."/>
            <person name="Mori K."/>
        </authorList>
    </citation>
    <scope>NUCLEOTIDE SEQUENCE [LARGE SCALE GENOMIC DNA]</scope>
    <source>
        <strain evidence="8 9">NCAIM B.02301</strain>
    </source>
</reference>
<feature type="transmembrane region" description="Helical" evidence="7">
    <location>
        <begin position="12"/>
        <end position="30"/>
    </location>
</feature>
<feature type="transmembrane region" description="Helical" evidence="7">
    <location>
        <begin position="288"/>
        <end position="307"/>
    </location>
</feature>
<evidence type="ECO:0000256" key="3">
    <source>
        <dbReference type="ARBA" id="ARBA00022475"/>
    </source>
</evidence>
<evidence type="ECO:0000256" key="6">
    <source>
        <dbReference type="ARBA" id="ARBA00023136"/>
    </source>
</evidence>
<feature type="transmembrane region" description="Helical" evidence="7">
    <location>
        <begin position="160"/>
        <end position="183"/>
    </location>
</feature>
<evidence type="ECO:0000256" key="1">
    <source>
        <dbReference type="ARBA" id="ARBA00004651"/>
    </source>
</evidence>
<evidence type="ECO:0000256" key="4">
    <source>
        <dbReference type="ARBA" id="ARBA00022692"/>
    </source>
</evidence>
<dbReference type="PANTHER" id="PTHR30106:SF2">
    <property type="entry name" value="UPF0324 INNER MEMBRANE PROTEIN YEIH"/>
    <property type="match status" value="1"/>
</dbReference>
<dbReference type="Proteomes" id="UP001589833">
    <property type="component" value="Unassembled WGS sequence"/>
</dbReference>
<feature type="transmembrane region" description="Helical" evidence="7">
    <location>
        <begin position="76"/>
        <end position="94"/>
    </location>
</feature>
<dbReference type="PANTHER" id="PTHR30106">
    <property type="entry name" value="INNER MEMBRANE PROTEIN YEIH-RELATED"/>
    <property type="match status" value="1"/>
</dbReference>
<feature type="transmembrane region" description="Helical" evidence="7">
    <location>
        <begin position="259"/>
        <end position="282"/>
    </location>
</feature>
<keyword evidence="5 7" id="KW-1133">Transmembrane helix</keyword>
<evidence type="ECO:0000313" key="9">
    <source>
        <dbReference type="Proteomes" id="UP001589833"/>
    </source>
</evidence>
<feature type="transmembrane region" description="Helical" evidence="7">
    <location>
        <begin position="319"/>
        <end position="339"/>
    </location>
</feature>
<comment type="similarity">
    <text evidence="2">Belongs to the UPF0324 family.</text>
</comment>
<protein>
    <submittedName>
        <fullName evidence="8">YeiH family protein</fullName>
    </submittedName>
</protein>
<keyword evidence="9" id="KW-1185">Reference proteome</keyword>
<proteinExistence type="inferred from homology"/>
<keyword evidence="6 7" id="KW-0472">Membrane</keyword>
<dbReference type="EMBL" id="JBHLTR010000017">
    <property type="protein sequence ID" value="MFC0560028.1"/>
    <property type="molecule type" value="Genomic_DNA"/>
</dbReference>
<evidence type="ECO:0000256" key="7">
    <source>
        <dbReference type="SAM" id="Phobius"/>
    </source>
</evidence>
<keyword evidence="3" id="KW-1003">Cell membrane</keyword>
<feature type="transmembrane region" description="Helical" evidence="7">
    <location>
        <begin position="100"/>
        <end position="118"/>
    </location>
</feature>
<feature type="transmembrane region" description="Helical" evidence="7">
    <location>
        <begin position="36"/>
        <end position="55"/>
    </location>
</feature>
<dbReference type="InterPro" id="IPR018383">
    <property type="entry name" value="UPF0324_pro"/>
</dbReference>
<organism evidence="8 9">
    <name type="scientific">Halalkalibacter alkalisediminis</name>
    <dbReference type="NCBI Taxonomy" id="935616"/>
    <lineage>
        <taxon>Bacteria</taxon>
        <taxon>Bacillati</taxon>
        <taxon>Bacillota</taxon>
        <taxon>Bacilli</taxon>
        <taxon>Bacillales</taxon>
        <taxon>Bacillaceae</taxon>
        <taxon>Halalkalibacter</taxon>
    </lineage>
</organism>
<gene>
    <name evidence="8" type="ORF">ACFFH4_13315</name>
</gene>
<feature type="transmembrane region" description="Helical" evidence="7">
    <location>
        <begin position="130"/>
        <end position="148"/>
    </location>
</feature>
<evidence type="ECO:0000313" key="8">
    <source>
        <dbReference type="EMBL" id="MFC0560028.1"/>
    </source>
</evidence>
<sequence>MKQNARTPRRKNQSSFIIGISLTILIAGIAKYLSLLPFFSIMGELVIAILIGVIWRSTIGLPKAFLSGTEFSSKKLLRVGIILLGFRLHLGDVSQVGPTVFLLASISLVFTLVVVFLLTRVFHVETRLGILTACGTAICGAAAVVAIAPQIKAKNEEIAIGAAIVAILGTMFTILYTVLFPFLGLSANGYGIFSGATLHELAHVVAAAAPGGDAAVDLAVVVKLTRVALLIPVALVIGFWYYLSQTEKQDKPSFRSLPIPWFIIGFLCTSALYSLGIIPNFIADTLVGLSYLFIGTAMAGLGLNIQLSSLKQFGLNPLAASFIGSILLSLVGYLLIHLFGLV</sequence>
<comment type="subcellular location">
    <subcellularLocation>
        <location evidence="1">Cell membrane</location>
        <topology evidence="1">Multi-pass membrane protein</topology>
    </subcellularLocation>
</comment>
<dbReference type="Pfam" id="PF03601">
    <property type="entry name" value="Cons_hypoth698"/>
    <property type="match status" value="1"/>
</dbReference>
<accession>A0ABV6NIR4</accession>
<dbReference type="RefSeq" id="WP_273840601.1">
    <property type="nucleotide sequence ID" value="NZ_JAQQWT010000002.1"/>
</dbReference>
<name>A0ABV6NIR4_9BACI</name>